<gene>
    <name evidence="3" type="ORF">CBW21_04205</name>
</gene>
<dbReference type="GO" id="GO:1901515">
    <property type="term" value="F:poly-beta-1,6-N-acetyl-D-glucosamine transmembrane transporter activity"/>
    <property type="evidence" value="ECO:0007669"/>
    <property type="project" value="InterPro"/>
</dbReference>
<proteinExistence type="predicted"/>
<dbReference type="InterPro" id="IPR011990">
    <property type="entry name" value="TPR-like_helical_dom_sf"/>
</dbReference>
<dbReference type="EMBL" id="NHOO01000003">
    <property type="protein sequence ID" value="OVE49772.1"/>
    <property type="molecule type" value="Genomic_DNA"/>
</dbReference>
<dbReference type="InterPro" id="IPR049003">
    <property type="entry name" value="PgaA_barrel"/>
</dbReference>
<dbReference type="NCBIfam" id="TIGR03939">
    <property type="entry name" value="PGA_TPR_OMP"/>
    <property type="match status" value="1"/>
</dbReference>
<dbReference type="InterPro" id="IPR023870">
    <property type="entry name" value="PGA_export_porin_PgaA"/>
</dbReference>
<evidence type="ECO:0000256" key="1">
    <source>
        <dbReference type="SAM" id="SignalP"/>
    </source>
</evidence>
<keyword evidence="4" id="KW-1185">Reference proteome</keyword>
<feature type="signal peptide" evidence="1">
    <location>
        <begin position="1"/>
        <end position="19"/>
    </location>
</feature>
<dbReference type="Gene3D" id="1.25.40.10">
    <property type="entry name" value="Tetratricopeptide repeat domain"/>
    <property type="match status" value="2"/>
</dbReference>
<dbReference type="AlphaFoldDB" id="A0A202BED2"/>
<sequence length="808" mass="89148">MLKSLFVLSLCFLPMLAVADALPLWRQPGYAEAIVKARNGDTGPALQLLQREVGGGNRQSQVVDDYLTALAWAGRGREAVDEARRFSDVPLSAPTLRLLASAARDRHDYASSVELYQRLPEKQRDASWLAALAMAQAEAGADSQALATLDEADGKGGAGSALERARARAYVLAAGPESARALAYAQSALARFPDDPDLARTYVGLLLRLHAPFEAAAAMTRYRLKDPVLQSRAELDQAAMLSHWGEARQQTATGLARFSLTDRALSDNQAAGRQLPPPAAWMKRGALDDRLIMLQQRGLSADAAREYEAAPLGAGLYAKAAVADAYLALRRPERALPLYRELAAASPDPNQHVEWHVGLVYALFESGRIAESRRELDTLLMSVPPYVFSYGRKASNPDYRELAQLDAMMDSYSDRTREAWQKLDALLEQAPHNAGLQGGQAEVALARGWPRMAAGIYDRLRADDPDNYSAYAGLAQSAMDLKERDEAKRQIDYLRQAQPEWATLDRLESRWYWERRPELTVEAGKDLPGGGGAGVDELGGWDEHARLYSSPWGHWRLFALHDYATANYRDIGRVSRQDGGVGIQYRSAFGTAEAGLTAQLGGARGGGAFAGFGWTPDDYWTLGAHAEINTPDAPLKGRFDGVRGNAVQLSAAYRVSDYRSFGGQASYTSLSDGNRRGGLGANWQERWHSGPVYKLDTILALSASRNSDTPSAIYYNPRSDFEADLTVAQEWRLWGRYDDSLHQRLGLTVGQYRQQGFGSGAVWGFYVEQEWRWSPRGGLTYGFARNRHPYDGAADIGNRIYVRLEWRF</sequence>
<comment type="caution">
    <text evidence="3">The sequence shown here is derived from an EMBL/GenBank/DDBJ whole genome shotgun (WGS) entry which is preliminary data.</text>
</comment>
<dbReference type="Pfam" id="PF14559">
    <property type="entry name" value="TPR_19"/>
    <property type="match status" value="1"/>
</dbReference>
<organism evidence="3 4">
    <name type="scientific">Chromobacterium violaceum</name>
    <dbReference type="NCBI Taxonomy" id="536"/>
    <lineage>
        <taxon>Bacteria</taxon>
        <taxon>Pseudomonadati</taxon>
        <taxon>Pseudomonadota</taxon>
        <taxon>Betaproteobacteria</taxon>
        <taxon>Neisseriales</taxon>
        <taxon>Chromobacteriaceae</taxon>
        <taxon>Chromobacterium</taxon>
    </lineage>
</organism>
<dbReference type="SUPFAM" id="SSF48452">
    <property type="entry name" value="TPR-like"/>
    <property type="match status" value="2"/>
</dbReference>
<dbReference type="Proteomes" id="UP000196342">
    <property type="component" value="Unassembled WGS sequence"/>
</dbReference>
<feature type="chain" id="PRO_5012216640" evidence="1">
    <location>
        <begin position="20"/>
        <end position="808"/>
    </location>
</feature>
<dbReference type="RefSeq" id="WP_087697286.1">
    <property type="nucleotide sequence ID" value="NZ_NHOO01000003.1"/>
</dbReference>
<evidence type="ECO:0000259" key="2">
    <source>
        <dbReference type="Pfam" id="PF21197"/>
    </source>
</evidence>
<feature type="domain" description="PgaA membrane beta barrel" evidence="2">
    <location>
        <begin position="544"/>
        <end position="808"/>
    </location>
</feature>
<accession>A0A202BED2</accession>
<dbReference type="Pfam" id="PF21197">
    <property type="entry name" value="PgaA_barrel"/>
    <property type="match status" value="1"/>
</dbReference>
<keyword evidence="1" id="KW-0732">Signal</keyword>
<protein>
    <submittedName>
        <fullName evidence="3">Poly-beta-1,6 N-acetyl-D-glucosamine export porin PgaA</fullName>
    </submittedName>
</protein>
<name>A0A202BED2_CHRVL</name>
<evidence type="ECO:0000313" key="4">
    <source>
        <dbReference type="Proteomes" id="UP000196342"/>
    </source>
</evidence>
<evidence type="ECO:0000313" key="3">
    <source>
        <dbReference type="EMBL" id="OVE49772.1"/>
    </source>
</evidence>
<reference evidence="3 4" key="1">
    <citation type="submission" date="2017-05" db="EMBL/GenBank/DDBJ databases">
        <title>Chromobacterium violaceum GHPS1 isolated from Hydrocarbon polluted soil in French Guiana display an awesome secondary metabolite arsenal and a battery of drug and heavy-metal-resistance and detoxification of xenobiotics proteins.</title>
        <authorList>
            <person name="Belbahri L."/>
        </authorList>
    </citation>
    <scope>NUCLEOTIDE SEQUENCE [LARGE SCALE GENOMIC DNA]</scope>
    <source>
        <strain evidence="3 4">GHPS1</strain>
    </source>
</reference>